<protein>
    <recommendedName>
        <fullName evidence="4">Carboxypeptidase-like regulatory domain-containing protein</fullName>
    </recommendedName>
</protein>
<feature type="signal peptide" evidence="1">
    <location>
        <begin position="1"/>
        <end position="19"/>
    </location>
</feature>
<dbReference type="RefSeq" id="WP_144247044.1">
    <property type="nucleotide sequence ID" value="NZ_VLPK01000001.1"/>
</dbReference>
<keyword evidence="3" id="KW-1185">Reference proteome</keyword>
<sequence>MRPLLVLFFLCLCCSKLFAQETSVAGIIFDADSKDRLSRVNVKNLTTGVDVYNNINGVFNIDAKTGDKLVFSQWEHHPDTIKVQNYVPLAVYLKRVAIQLKQVNIFDTLMDPAKRMEAKKRDYSKAYGSLASNDFLSLTPGLGVGLGIDAIYNALSRSGRNAAHLRETIEGDYRQDVIDYRFNKTLVGRITGLKDPALTDFMRRYRPGYFFLSNATEYEFITSIRTNLKRYLRNPAIHALAPLDDPKKQKTSTAVKPNGE</sequence>
<dbReference type="SUPFAM" id="SSF49464">
    <property type="entry name" value="Carboxypeptidase regulatory domain-like"/>
    <property type="match status" value="1"/>
</dbReference>
<gene>
    <name evidence="2" type="ORF">FO440_04620</name>
</gene>
<dbReference type="AlphaFoldDB" id="A0A556MUJ7"/>
<dbReference type="Proteomes" id="UP000318733">
    <property type="component" value="Unassembled WGS sequence"/>
</dbReference>
<dbReference type="InterPro" id="IPR008969">
    <property type="entry name" value="CarboxyPept-like_regulatory"/>
</dbReference>
<proteinExistence type="predicted"/>
<evidence type="ECO:0000256" key="1">
    <source>
        <dbReference type="SAM" id="SignalP"/>
    </source>
</evidence>
<organism evidence="2 3">
    <name type="scientific">Mucilaginibacter corticis</name>
    <dbReference type="NCBI Taxonomy" id="2597670"/>
    <lineage>
        <taxon>Bacteria</taxon>
        <taxon>Pseudomonadati</taxon>
        <taxon>Bacteroidota</taxon>
        <taxon>Sphingobacteriia</taxon>
        <taxon>Sphingobacteriales</taxon>
        <taxon>Sphingobacteriaceae</taxon>
        <taxon>Mucilaginibacter</taxon>
    </lineage>
</organism>
<comment type="caution">
    <text evidence="2">The sequence shown here is derived from an EMBL/GenBank/DDBJ whole genome shotgun (WGS) entry which is preliminary data.</text>
</comment>
<evidence type="ECO:0008006" key="4">
    <source>
        <dbReference type="Google" id="ProtNLM"/>
    </source>
</evidence>
<keyword evidence="1" id="KW-0732">Signal</keyword>
<name>A0A556MUJ7_9SPHI</name>
<dbReference type="OrthoDB" id="714262at2"/>
<accession>A0A556MUJ7</accession>
<feature type="chain" id="PRO_5022032691" description="Carboxypeptidase-like regulatory domain-containing protein" evidence="1">
    <location>
        <begin position="20"/>
        <end position="260"/>
    </location>
</feature>
<evidence type="ECO:0000313" key="3">
    <source>
        <dbReference type="Proteomes" id="UP000318733"/>
    </source>
</evidence>
<reference evidence="2 3" key="1">
    <citation type="submission" date="2019-07" db="EMBL/GenBank/DDBJ databases">
        <authorList>
            <person name="Huq M.A."/>
        </authorList>
    </citation>
    <scope>NUCLEOTIDE SEQUENCE [LARGE SCALE GENOMIC DNA]</scope>
    <source>
        <strain evidence="2 3">MAH-19</strain>
    </source>
</reference>
<dbReference type="EMBL" id="VLPK01000001">
    <property type="protein sequence ID" value="TSJ43478.1"/>
    <property type="molecule type" value="Genomic_DNA"/>
</dbReference>
<evidence type="ECO:0000313" key="2">
    <source>
        <dbReference type="EMBL" id="TSJ43478.1"/>
    </source>
</evidence>